<dbReference type="AlphaFoldDB" id="A0AAN9U4N7"/>
<keyword evidence="6" id="KW-1185">Reference proteome</keyword>
<dbReference type="Proteomes" id="UP001367676">
    <property type="component" value="Unassembled WGS sequence"/>
</dbReference>
<keyword evidence="1" id="KW-0175">Coiled coil</keyword>
<accession>A0AAN9U4N7</accession>
<dbReference type="InterPro" id="IPR009917">
    <property type="entry name" value="SRA1/Sec31"/>
</dbReference>
<feature type="signal peptide" evidence="3">
    <location>
        <begin position="1"/>
        <end position="20"/>
    </location>
</feature>
<feature type="chain" id="PRO_5042919006" description="SRA1/Sec31 domain-containing protein" evidence="3">
    <location>
        <begin position="21"/>
        <end position="222"/>
    </location>
</feature>
<protein>
    <recommendedName>
        <fullName evidence="4">SRA1/Sec31 domain-containing protein</fullName>
    </recommendedName>
</protein>
<evidence type="ECO:0000313" key="6">
    <source>
        <dbReference type="Proteomes" id="UP001367676"/>
    </source>
</evidence>
<dbReference type="InterPro" id="IPR040243">
    <property type="entry name" value="Steroid_recept_RNA_1"/>
</dbReference>
<evidence type="ECO:0000256" key="3">
    <source>
        <dbReference type="SAM" id="SignalP"/>
    </source>
</evidence>
<evidence type="ECO:0000256" key="1">
    <source>
        <dbReference type="SAM" id="Coils"/>
    </source>
</evidence>
<dbReference type="GO" id="GO:0006357">
    <property type="term" value="P:regulation of transcription by RNA polymerase II"/>
    <property type="evidence" value="ECO:0007669"/>
    <property type="project" value="InterPro"/>
</dbReference>
<dbReference type="Pfam" id="PF07304">
    <property type="entry name" value="SRA1"/>
    <property type="match status" value="1"/>
</dbReference>
<proteinExistence type="predicted"/>
<feature type="region of interest" description="Disordered" evidence="2">
    <location>
        <begin position="93"/>
        <end position="124"/>
    </location>
</feature>
<dbReference type="Gene3D" id="1.20.940.10">
    <property type="entry name" value="Functional domain of the splicing factor Prp18"/>
    <property type="match status" value="1"/>
</dbReference>
<sequence length="222" mass="24737">MTGNNIVLIVLLSVAEEPDAGWNDPPKFSYGESMQLTNSPKRNLLNKRVAFPMNSTQSTTTSQSNIDPTTTPVFNTNLPPPPMASISLACNKIDDSSKNDDSETVSDNSTVPSSNSSPSNDDVPDLSYILESLTTFIDEKQEALSSFQNKREMMKKKIQVMEDSWKADKLPVEVKRGLRDLCDALKNKDRTRADQIQIGLMVDHSKICSEFMSVFRQLINVE</sequence>
<evidence type="ECO:0000259" key="4">
    <source>
        <dbReference type="Pfam" id="PF07304"/>
    </source>
</evidence>
<feature type="domain" description="SRA1/Sec31" evidence="4">
    <location>
        <begin position="112"/>
        <end position="219"/>
    </location>
</feature>
<name>A0AAN9U4N7_9HEMI</name>
<feature type="coiled-coil region" evidence="1">
    <location>
        <begin position="137"/>
        <end position="164"/>
    </location>
</feature>
<comment type="caution">
    <text evidence="5">The sequence shown here is derived from an EMBL/GenBank/DDBJ whole genome shotgun (WGS) entry which is preliminary data.</text>
</comment>
<evidence type="ECO:0000256" key="2">
    <source>
        <dbReference type="SAM" id="MobiDB-lite"/>
    </source>
</evidence>
<feature type="compositionally biased region" description="Low complexity" evidence="2">
    <location>
        <begin position="105"/>
        <end position="121"/>
    </location>
</feature>
<dbReference type="GO" id="GO:0003713">
    <property type="term" value="F:transcription coactivator activity"/>
    <property type="evidence" value="ECO:0007669"/>
    <property type="project" value="InterPro"/>
</dbReference>
<evidence type="ECO:0000313" key="5">
    <source>
        <dbReference type="EMBL" id="KAK7605273.1"/>
    </source>
</evidence>
<dbReference type="PANTHER" id="PTHR18834">
    <property type="entry name" value="STEROID RECEPTOR RNA ACTIVATOR 1"/>
    <property type="match status" value="1"/>
</dbReference>
<gene>
    <name evidence="5" type="ORF">V9T40_007131</name>
</gene>
<dbReference type="PANTHER" id="PTHR18834:SF2">
    <property type="entry name" value="STEROID RECEPTOR RNA ACTIVATOR 1"/>
    <property type="match status" value="1"/>
</dbReference>
<dbReference type="EMBL" id="JBBCAQ010000002">
    <property type="protein sequence ID" value="KAK7605273.1"/>
    <property type="molecule type" value="Genomic_DNA"/>
</dbReference>
<reference evidence="5 6" key="1">
    <citation type="submission" date="2024-03" db="EMBL/GenBank/DDBJ databases">
        <title>Adaptation during the transition from Ophiocordyceps entomopathogen to insect associate is accompanied by gene loss and intensified selection.</title>
        <authorList>
            <person name="Ward C.M."/>
            <person name="Onetto C.A."/>
            <person name="Borneman A.R."/>
        </authorList>
    </citation>
    <scope>NUCLEOTIDE SEQUENCE [LARGE SCALE GENOMIC DNA]</scope>
    <source>
        <strain evidence="5">AWRI1</strain>
        <tissue evidence="5">Single Adult Female</tissue>
    </source>
</reference>
<organism evidence="5 6">
    <name type="scientific">Parthenolecanium corni</name>
    <dbReference type="NCBI Taxonomy" id="536013"/>
    <lineage>
        <taxon>Eukaryota</taxon>
        <taxon>Metazoa</taxon>
        <taxon>Ecdysozoa</taxon>
        <taxon>Arthropoda</taxon>
        <taxon>Hexapoda</taxon>
        <taxon>Insecta</taxon>
        <taxon>Pterygota</taxon>
        <taxon>Neoptera</taxon>
        <taxon>Paraneoptera</taxon>
        <taxon>Hemiptera</taxon>
        <taxon>Sternorrhyncha</taxon>
        <taxon>Coccoidea</taxon>
        <taxon>Coccidae</taxon>
        <taxon>Parthenolecanium</taxon>
    </lineage>
</organism>
<keyword evidence="3" id="KW-0732">Signal</keyword>
<dbReference type="GO" id="GO:0005634">
    <property type="term" value="C:nucleus"/>
    <property type="evidence" value="ECO:0007669"/>
    <property type="project" value="TreeGrafter"/>
</dbReference>